<dbReference type="InterPro" id="IPR001245">
    <property type="entry name" value="Ser-Thr/Tyr_kinase_cat_dom"/>
</dbReference>
<dbReference type="PROSITE" id="PS00109">
    <property type="entry name" value="PROTEIN_KINASE_TYR"/>
    <property type="match status" value="1"/>
</dbReference>
<evidence type="ECO:0000313" key="3">
    <source>
        <dbReference type="Proteomes" id="UP000053647"/>
    </source>
</evidence>
<dbReference type="HOGENOM" id="CLU_425196_0_0_1"/>
<dbReference type="PROSITE" id="PS50011">
    <property type="entry name" value="PROTEIN_KINASE_DOM"/>
    <property type="match status" value="2"/>
</dbReference>
<dbReference type="GO" id="GO:0005524">
    <property type="term" value="F:ATP binding"/>
    <property type="evidence" value="ECO:0007669"/>
    <property type="project" value="InterPro"/>
</dbReference>
<proteinExistence type="predicted"/>
<dbReference type="InterPro" id="IPR051681">
    <property type="entry name" value="Ser/Thr_Kinases-Pseudokinases"/>
</dbReference>
<dbReference type="SUPFAM" id="SSF56112">
    <property type="entry name" value="Protein kinase-like (PK-like)"/>
    <property type="match status" value="2"/>
</dbReference>
<name>A0A0C9TJT3_PAXIN</name>
<dbReference type="Proteomes" id="UP000053647">
    <property type="component" value="Unassembled WGS sequence"/>
</dbReference>
<protein>
    <recommendedName>
        <fullName evidence="1">Protein kinase domain-containing protein</fullName>
    </recommendedName>
</protein>
<accession>A0A0C9TJT3</accession>
<dbReference type="Gene3D" id="1.10.510.10">
    <property type="entry name" value="Transferase(Phosphotransferase) domain 1"/>
    <property type="match status" value="2"/>
</dbReference>
<dbReference type="InterPro" id="IPR000719">
    <property type="entry name" value="Prot_kinase_dom"/>
</dbReference>
<dbReference type="EMBL" id="KN819846">
    <property type="protein sequence ID" value="KIJ07581.1"/>
    <property type="molecule type" value="Genomic_DNA"/>
</dbReference>
<reference evidence="2 3" key="1">
    <citation type="submission" date="2014-06" db="EMBL/GenBank/DDBJ databases">
        <authorList>
            <consortium name="DOE Joint Genome Institute"/>
            <person name="Kuo A."/>
            <person name="Kohler A."/>
            <person name="Nagy L.G."/>
            <person name="Floudas D."/>
            <person name="Copeland A."/>
            <person name="Barry K.W."/>
            <person name="Cichocki N."/>
            <person name="Veneault-Fourrey C."/>
            <person name="LaButti K."/>
            <person name="Lindquist E.A."/>
            <person name="Lipzen A."/>
            <person name="Lundell T."/>
            <person name="Morin E."/>
            <person name="Murat C."/>
            <person name="Sun H."/>
            <person name="Tunlid A."/>
            <person name="Henrissat B."/>
            <person name="Grigoriev I.V."/>
            <person name="Hibbett D.S."/>
            <person name="Martin F."/>
            <person name="Nordberg H.P."/>
            <person name="Cantor M.N."/>
            <person name="Hua S.X."/>
        </authorList>
    </citation>
    <scope>NUCLEOTIDE SEQUENCE [LARGE SCALE GENOMIC DNA]</scope>
    <source>
        <strain evidence="2 3">ATCC 200175</strain>
    </source>
</reference>
<sequence>MAISSSGEFKFMRIDLSLIPQDLTGQIVGTEHYPTAIGTFSDIWKGVYIFQHRELTVAVKTIRRHRDDQPVNTKSLHDQVGRWKTLSHKNVLPVYGTLNIGLLPSLVCPWVDGGSLTHYIDLHSNLSHEQRHEILLQICDGLCYLHAKEIVHGELNGGSVLMDTKGNAYLADFGLLPIVLELRTALSLSTAIGSSVRWAAPELFEVSESTNGPPLQLSLQSDIYSFGSIMLQVGHRAIWRVAQLILAQVLSGDIPYHTIKGDNQVLYVIAKAIKPDRPQTPNVTDEYWEFIQRCWSSRRENKRPSATDVSTFLVATSTQIGSTFQNYDYAHSTALENPTQDDVWNLVDIRREFPSDLTGYVRREDEHPVASGSYGDVYRATFRVRRRSLDVAVKAIRTYSVDDGDCAQKKKRFRREIRVWLTLHHINVLPLFGTTMGFGRFPAMVSPWLENGPLTTYLERRTDTLTTVERLVLVGDVAMGLQYLHSKSVVHGDLSGSNVLICANGRACIADFGRSTLLTALESTTATTSPAGGTLRWTAPELLYLNIEVSGDEEIMPRVLPTPPSDIYSFGAIMLQVLTGKIPYHYYPRDERVLFALSQGEIPKRPARTLVTDKEWSFIQWCWTPADARPSDEDIVEFTQNELA</sequence>
<reference evidence="3" key="2">
    <citation type="submission" date="2015-01" db="EMBL/GenBank/DDBJ databases">
        <title>Evolutionary Origins and Diversification of the Mycorrhizal Mutualists.</title>
        <authorList>
            <consortium name="DOE Joint Genome Institute"/>
            <consortium name="Mycorrhizal Genomics Consortium"/>
            <person name="Kohler A."/>
            <person name="Kuo A."/>
            <person name="Nagy L.G."/>
            <person name="Floudas D."/>
            <person name="Copeland A."/>
            <person name="Barry K.W."/>
            <person name="Cichocki N."/>
            <person name="Veneault-Fourrey C."/>
            <person name="LaButti K."/>
            <person name="Lindquist E.A."/>
            <person name="Lipzen A."/>
            <person name="Lundell T."/>
            <person name="Morin E."/>
            <person name="Murat C."/>
            <person name="Riley R."/>
            <person name="Ohm R."/>
            <person name="Sun H."/>
            <person name="Tunlid A."/>
            <person name="Henrissat B."/>
            <person name="Grigoriev I.V."/>
            <person name="Hibbett D.S."/>
            <person name="Martin F."/>
        </authorList>
    </citation>
    <scope>NUCLEOTIDE SEQUENCE [LARGE SCALE GENOMIC DNA]</scope>
    <source>
        <strain evidence="3">ATCC 200175</strain>
    </source>
</reference>
<dbReference type="GO" id="GO:0004674">
    <property type="term" value="F:protein serine/threonine kinase activity"/>
    <property type="evidence" value="ECO:0007669"/>
    <property type="project" value="TreeGrafter"/>
</dbReference>
<feature type="domain" description="Protein kinase" evidence="1">
    <location>
        <begin position="363"/>
        <end position="643"/>
    </location>
</feature>
<gene>
    <name evidence="2" type="ORF">PAXINDRAFT_19238</name>
</gene>
<dbReference type="InterPro" id="IPR011009">
    <property type="entry name" value="Kinase-like_dom_sf"/>
</dbReference>
<evidence type="ECO:0000259" key="1">
    <source>
        <dbReference type="PROSITE" id="PS50011"/>
    </source>
</evidence>
<feature type="domain" description="Protein kinase" evidence="1">
    <location>
        <begin position="29"/>
        <end position="313"/>
    </location>
</feature>
<organism evidence="2 3">
    <name type="scientific">Paxillus involutus ATCC 200175</name>
    <dbReference type="NCBI Taxonomy" id="664439"/>
    <lineage>
        <taxon>Eukaryota</taxon>
        <taxon>Fungi</taxon>
        <taxon>Dikarya</taxon>
        <taxon>Basidiomycota</taxon>
        <taxon>Agaricomycotina</taxon>
        <taxon>Agaricomycetes</taxon>
        <taxon>Agaricomycetidae</taxon>
        <taxon>Boletales</taxon>
        <taxon>Paxilineae</taxon>
        <taxon>Paxillaceae</taxon>
        <taxon>Paxillus</taxon>
    </lineage>
</organism>
<dbReference type="AlphaFoldDB" id="A0A0C9TJT3"/>
<dbReference type="OrthoDB" id="4062651at2759"/>
<dbReference type="InterPro" id="IPR008266">
    <property type="entry name" value="Tyr_kinase_AS"/>
</dbReference>
<keyword evidence="3" id="KW-1185">Reference proteome</keyword>
<evidence type="ECO:0000313" key="2">
    <source>
        <dbReference type="EMBL" id="KIJ07581.1"/>
    </source>
</evidence>
<dbReference type="Pfam" id="PF07714">
    <property type="entry name" value="PK_Tyr_Ser-Thr"/>
    <property type="match status" value="2"/>
</dbReference>
<dbReference type="PANTHER" id="PTHR44329">
    <property type="entry name" value="SERINE/THREONINE-PROTEIN KINASE TNNI3K-RELATED"/>
    <property type="match status" value="1"/>
</dbReference>